<accession>A0A150G382</accession>
<gene>
    <name evidence="2" type="ORF">GPECTOR_70g529</name>
</gene>
<name>A0A150G382_GONPE</name>
<organism evidence="2 3">
    <name type="scientific">Gonium pectorale</name>
    <name type="common">Green alga</name>
    <dbReference type="NCBI Taxonomy" id="33097"/>
    <lineage>
        <taxon>Eukaryota</taxon>
        <taxon>Viridiplantae</taxon>
        <taxon>Chlorophyta</taxon>
        <taxon>core chlorophytes</taxon>
        <taxon>Chlorophyceae</taxon>
        <taxon>CS clade</taxon>
        <taxon>Chlamydomonadales</taxon>
        <taxon>Volvocaceae</taxon>
        <taxon>Gonium</taxon>
    </lineage>
</organism>
<protein>
    <submittedName>
        <fullName evidence="2">Uncharacterized protein</fullName>
    </submittedName>
</protein>
<evidence type="ECO:0000313" key="3">
    <source>
        <dbReference type="Proteomes" id="UP000075714"/>
    </source>
</evidence>
<comment type="caution">
    <text evidence="2">The sequence shown here is derived from an EMBL/GenBank/DDBJ whole genome shotgun (WGS) entry which is preliminary data.</text>
</comment>
<feature type="compositionally biased region" description="Acidic residues" evidence="1">
    <location>
        <begin position="323"/>
        <end position="350"/>
    </location>
</feature>
<reference evidence="3" key="1">
    <citation type="journal article" date="2016" name="Nat. Commun.">
        <title>The Gonium pectorale genome demonstrates co-option of cell cycle regulation during the evolution of multicellularity.</title>
        <authorList>
            <person name="Hanschen E.R."/>
            <person name="Marriage T.N."/>
            <person name="Ferris P.J."/>
            <person name="Hamaji T."/>
            <person name="Toyoda A."/>
            <person name="Fujiyama A."/>
            <person name="Neme R."/>
            <person name="Noguchi H."/>
            <person name="Minakuchi Y."/>
            <person name="Suzuki M."/>
            <person name="Kawai-Toyooka H."/>
            <person name="Smith D.R."/>
            <person name="Sparks H."/>
            <person name="Anderson J."/>
            <person name="Bakaric R."/>
            <person name="Luria V."/>
            <person name="Karger A."/>
            <person name="Kirschner M.W."/>
            <person name="Durand P.M."/>
            <person name="Michod R.E."/>
            <person name="Nozaki H."/>
            <person name="Olson B.J."/>
        </authorList>
    </citation>
    <scope>NUCLEOTIDE SEQUENCE [LARGE SCALE GENOMIC DNA]</scope>
    <source>
        <strain evidence="3">NIES-2863</strain>
    </source>
</reference>
<dbReference type="AlphaFoldDB" id="A0A150G382"/>
<dbReference type="Proteomes" id="UP000075714">
    <property type="component" value="Unassembled WGS sequence"/>
</dbReference>
<feature type="region of interest" description="Disordered" evidence="1">
    <location>
        <begin position="314"/>
        <end position="350"/>
    </location>
</feature>
<proteinExistence type="predicted"/>
<evidence type="ECO:0000313" key="2">
    <source>
        <dbReference type="EMBL" id="KXZ44298.1"/>
    </source>
</evidence>
<dbReference type="EMBL" id="LSYV01000071">
    <property type="protein sequence ID" value="KXZ44298.1"/>
    <property type="molecule type" value="Genomic_DNA"/>
</dbReference>
<sequence length="371" mass="41247">MARRAERLVDDHVQERAERETWPRDLLWDTFNKTDPHGEAVSAILNGFGPHVKKLVFASLKQIDTGYVPMPKEDRVGQYVGDHRMEFKLGPKDFNFAAGRANMEVERWVRRTAYGSEEDWKELKVPDYNAAFDKKFPEAGRFRKTVGKQAVCAQLFAATVLQSFYLYLTFVRWSEYGECCLQHSKYGICQLRGTAGGRAAGPARARLLNADPDRMAAHLAYSSRGGMTASRNRLRAGGGDGVSEPAEPLLQAAWQLLKEREGVMSAGKLQKELQAKIGTGESGVNVGVCRFQELMRFSTRFFVAHPKRGFEAIVPSGTPVEGDGYDDDVGYDDDGYAVLDGYDDDDGEGDDAYAELLLEPSPKRPRTEAGA</sequence>
<evidence type="ECO:0000256" key="1">
    <source>
        <dbReference type="SAM" id="MobiDB-lite"/>
    </source>
</evidence>
<keyword evidence="3" id="KW-1185">Reference proteome</keyword>